<sequence length="55" mass="6162">MSRIGNCCSSKLLLLSSNVSLKEDIDISICKSCKFIIIIFIDSGKNLVVPYRKVR</sequence>
<dbReference type="Proteomes" id="UP001054252">
    <property type="component" value="Unassembled WGS sequence"/>
</dbReference>
<evidence type="ECO:0000313" key="2">
    <source>
        <dbReference type="Proteomes" id="UP001054252"/>
    </source>
</evidence>
<dbReference type="EMBL" id="BPVZ01000001">
    <property type="protein sequence ID" value="GKU86126.1"/>
    <property type="molecule type" value="Genomic_DNA"/>
</dbReference>
<organism evidence="1 2">
    <name type="scientific">Rubroshorea leprosula</name>
    <dbReference type="NCBI Taxonomy" id="152421"/>
    <lineage>
        <taxon>Eukaryota</taxon>
        <taxon>Viridiplantae</taxon>
        <taxon>Streptophyta</taxon>
        <taxon>Embryophyta</taxon>
        <taxon>Tracheophyta</taxon>
        <taxon>Spermatophyta</taxon>
        <taxon>Magnoliopsida</taxon>
        <taxon>eudicotyledons</taxon>
        <taxon>Gunneridae</taxon>
        <taxon>Pentapetalae</taxon>
        <taxon>rosids</taxon>
        <taxon>malvids</taxon>
        <taxon>Malvales</taxon>
        <taxon>Dipterocarpaceae</taxon>
        <taxon>Rubroshorea</taxon>
    </lineage>
</organism>
<dbReference type="AlphaFoldDB" id="A0AAV5HG44"/>
<protein>
    <submittedName>
        <fullName evidence="1">Uncharacterized protein</fullName>
    </submittedName>
</protein>
<comment type="caution">
    <text evidence="1">The sequence shown here is derived from an EMBL/GenBank/DDBJ whole genome shotgun (WGS) entry which is preliminary data.</text>
</comment>
<evidence type="ECO:0000313" key="1">
    <source>
        <dbReference type="EMBL" id="GKU86126.1"/>
    </source>
</evidence>
<keyword evidence="2" id="KW-1185">Reference proteome</keyword>
<reference evidence="1 2" key="1">
    <citation type="journal article" date="2021" name="Commun. Biol.">
        <title>The genome of Shorea leprosula (Dipterocarpaceae) highlights the ecological relevance of drought in aseasonal tropical rainforests.</title>
        <authorList>
            <person name="Ng K.K.S."/>
            <person name="Kobayashi M.J."/>
            <person name="Fawcett J.A."/>
            <person name="Hatakeyama M."/>
            <person name="Paape T."/>
            <person name="Ng C.H."/>
            <person name="Ang C.C."/>
            <person name="Tnah L.H."/>
            <person name="Lee C.T."/>
            <person name="Nishiyama T."/>
            <person name="Sese J."/>
            <person name="O'Brien M.J."/>
            <person name="Copetti D."/>
            <person name="Mohd Noor M.I."/>
            <person name="Ong R.C."/>
            <person name="Putra M."/>
            <person name="Sireger I.Z."/>
            <person name="Indrioko S."/>
            <person name="Kosugi Y."/>
            <person name="Izuno A."/>
            <person name="Isagi Y."/>
            <person name="Lee S.L."/>
            <person name="Shimizu K.K."/>
        </authorList>
    </citation>
    <scope>NUCLEOTIDE SEQUENCE [LARGE SCALE GENOMIC DNA]</scope>
    <source>
        <strain evidence="1">214</strain>
    </source>
</reference>
<name>A0AAV5HG44_9ROSI</name>
<accession>A0AAV5HG44</accession>
<gene>
    <name evidence="1" type="ORF">SLEP1_g693</name>
</gene>
<proteinExistence type="predicted"/>